<evidence type="ECO:0000256" key="2">
    <source>
        <dbReference type="PROSITE-ProRule" id="PRU00335"/>
    </source>
</evidence>
<dbReference type="PRINTS" id="PR00455">
    <property type="entry name" value="HTHTETR"/>
</dbReference>
<dbReference type="RefSeq" id="WP_308489910.1">
    <property type="nucleotide sequence ID" value="NZ_JAVFCB010000008.1"/>
</dbReference>
<name>A0ABU0XIJ5_9MICO</name>
<dbReference type="EMBL" id="JAVFCB010000008">
    <property type="protein sequence ID" value="MDQ4214962.1"/>
    <property type="molecule type" value="Genomic_DNA"/>
</dbReference>
<dbReference type="Pfam" id="PF00440">
    <property type="entry name" value="TetR_N"/>
    <property type="match status" value="1"/>
</dbReference>
<feature type="DNA-binding region" description="H-T-H motif" evidence="2">
    <location>
        <begin position="34"/>
        <end position="53"/>
    </location>
</feature>
<feature type="domain" description="HTH tetR-type" evidence="3">
    <location>
        <begin position="11"/>
        <end position="71"/>
    </location>
</feature>
<dbReference type="SUPFAM" id="SSF48498">
    <property type="entry name" value="Tetracyclin repressor-like, C-terminal domain"/>
    <property type="match status" value="1"/>
</dbReference>
<dbReference type="InterPro" id="IPR009057">
    <property type="entry name" value="Homeodomain-like_sf"/>
</dbReference>
<dbReference type="Proteomes" id="UP001230289">
    <property type="component" value="Unassembled WGS sequence"/>
</dbReference>
<keyword evidence="5" id="KW-1185">Reference proteome</keyword>
<dbReference type="Gene3D" id="1.10.357.10">
    <property type="entry name" value="Tetracycline Repressor, domain 2"/>
    <property type="match status" value="1"/>
</dbReference>
<evidence type="ECO:0000313" key="5">
    <source>
        <dbReference type="Proteomes" id="UP001230289"/>
    </source>
</evidence>
<dbReference type="InterPro" id="IPR041490">
    <property type="entry name" value="KstR2_TetR_C"/>
</dbReference>
<comment type="caution">
    <text evidence="4">The sequence shown here is derived from an EMBL/GenBank/DDBJ whole genome shotgun (WGS) entry which is preliminary data.</text>
</comment>
<dbReference type="PANTHER" id="PTHR30055:SF237">
    <property type="entry name" value="TRANSCRIPTIONAL REPRESSOR MCE3R"/>
    <property type="match status" value="1"/>
</dbReference>
<dbReference type="PROSITE" id="PS50977">
    <property type="entry name" value="HTH_TETR_2"/>
    <property type="match status" value="1"/>
</dbReference>
<sequence length="215" mass="23646">MTNNGSQSSARPGKQAIIAAALKCFHERGYEGSSIRDVAQVAGVTGAAVYHYYGSKQDLLMEILEDFLAKSIQATKDAVSRVGSDPVARLFAAAQSHVLWNTSDVAASFVVNSEIRSLSPENRAKHIPKRDELQRIFDDAVEDGCREGLFLTPWPLEASRAVTVMCTFVARWYREGGPLSAEEISWRYGHMALSLVRSTRGPQMDLPTYGEIPIP</sequence>
<evidence type="ECO:0000313" key="4">
    <source>
        <dbReference type="EMBL" id="MDQ4214962.1"/>
    </source>
</evidence>
<dbReference type="SUPFAM" id="SSF46689">
    <property type="entry name" value="Homeodomain-like"/>
    <property type="match status" value="1"/>
</dbReference>
<evidence type="ECO:0000259" key="3">
    <source>
        <dbReference type="PROSITE" id="PS50977"/>
    </source>
</evidence>
<evidence type="ECO:0000256" key="1">
    <source>
        <dbReference type="ARBA" id="ARBA00023125"/>
    </source>
</evidence>
<dbReference type="PANTHER" id="PTHR30055">
    <property type="entry name" value="HTH-TYPE TRANSCRIPTIONAL REGULATOR RUTR"/>
    <property type="match status" value="1"/>
</dbReference>
<protein>
    <submittedName>
        <fullName evidence="4">TetR/AcrR family transcriptional regulator</fullName>
    </submittedName>
</protein>
<keyword evidence="1 2" id="KW-0238">DNA-binding</keyword>
<dbReference type="InterPro" id="IPR036271">
    <property type="entry name" value="Tet_transcr_reg_TetR-rel_C_sf"/>
</dbReference>
<reference evidence="4 5" key="1">
    <citation type="submission" date="2023-08" db="EMBL/GenBank/DDBJ databases">
        <title>Microbacterium sp. nov., isolated from a waste landfill.</title>
        <authorList>
            <person name="Wen W."/>
        </authorList>
    </citation>
    <scope>NUCLEOTIDE SEQUENCE [LARGE SCALE GENOMIC DNA]</scope>
    <source>
        <strain evidence="4 5">ASV81</strain>
    </source>
</reference>
<gene>
    <name evidence="4" type="ORF">RBR11_13655</name>
</gene>
<dbReference type="InterPro" id="IPR050109">
    <property type="entry name" value="HTH-type_TetR-like_transc_reg"/>
</dbReference>
<proteinExistence type="predicted"/>
<dbReference type="InterPro" id="IPR001647">
    <property type="entry name" value="HTH_TetR"/>
</dbReference>
<organism evidence="4 5">
    <name type="scientific">Microbacterium capsulatum</name>
    <dbReference type="NCBI Taxonomy" id="3041921"/>
    <lineage>
        <taxon>Bacteria</taxon>
        <taxon>Bacillati</taxon>
        <taxon>Actinomycetota</taxon>
        <taxon>Actinomycetes</taxon>
        <taxon>Micrococcales</taxon>
        <taxon>Microbacteriaceae</taxon>
        <taxon>Microbacterium</taxon>
    </lineage>
</organism>
<accession>A0ABU0XIJ5</accession>
<dbReference type="Pfam" id="PF17932">
    <property type="entry name" value="TetR_C_24"/>
    <property type="match status" value="1"/>
</dbReference>